<evidence type="ECO:0000313" key="3">
    <source>
        <dbReference type="Proteomes" id="UP001139461"/>
    </source>
</evidence>
<dbReference type="Proteomes" id="UP001139461">
    <property type="component" value="Unassembled WGS sequence"/>
</dbReference>
<protein>
    <submittedName>
        <fullName evidence="2">Uncharacterized protein</fullName>
    </submittedName>
</protein>
<comment type="caution">
    <text evidence="2">The sequence shown here is derived from an EMBL/GenBank/DDBJ whole genome shotgun (WGS) entry which is preliminary data.</text>
</comment>
<keyword evidence="3" id="KW-1185">Reference proteome</keyword>
<name>A0A9X1QVA3_9FLAO</name>
<feature type="coiled-coil region" evidence="1">
    <location>
        <begin position="7"/>
        <end position="34"/>
    </location>
</feature>
<evidence type="ECO:0000256" key="1">
    <source>
        <dbReference type="SAM" id="Coils"/>
    </source>
</evidence>
<dbReference type="RefSeq" id="WP_237601598.1">
    <property type="nucleotide sequence ID" value="NZ_JAIRBA010000003.1"/>
</dbReference>
<reference evidence="2" key="1">
    <citation type="submission" date="2021-09" db="EMBL/GenBank/DDBJ databases">
        <title>Genome of Aequorivita sp. strain F47161.</title>
        <authorList>
            <person name="Wang Y."/>
        </authorList>
    </citation>
    <scope>NUCLEOTIDE SEQUENCE</scope>
    <source>
        <strain evidence="2">F47161</strain>
    </source>
</reference>
<sequence>MDTEKELHQANQTIAELREEMLRLENDNNAIKRMLAIHYEQLLGILEEEDIANNNLINELLFELDKHGFNHP</sequence>
<dbReference type="EMBL" id="JAIRBA010000003">
    <property type="protein sequence ID" value="MCG2417778.1"/>
    <property type="molecule type" value="Genomic_DNA"/>
</dbReference>
<accession>A0A9X1QVA3</accession>
<organism evidence="2 3">
    <name type="scientific">Aequorivita vitellina</name>
    <dbReference type="NCBI Taxonomy" id="2874475"/>
    <lineage>
        <taxon>Bacteria</taxon>
        <taxon>Pseudomonadati</taxon>
        <taxon>Bacteroidota</taxon>
        <taxon>Flavobacteriia</taxon>
        <taxon>Flavobacteriales</taxon>
        <taxon>Flavobacteriaceae</taxon>
        <taxon>Aequorivita</taxon>
    </lineage>
</organism>
<dbReference type="AlphaFoldDB" id="A0A9X1QVA3"/>
<keyword evidence="1" id="KW-0175">Coiled coil</keyword>
<proteinExistence type="predicted"/>
<gene>
    <name evidence="2" type="ORF">K8089_02005</name>
</gene>
<evidence type="ECO:0000313" key="2">
    <source>
        <dbReference type="EMBL" id="MCG2417778.1"/>
    </source>
</evidence>